<proteinExistence type="predicted"/>
<dbReference type="CDD" id="cd03801">
    <property type="entry name" value="GT4_PimA-like"/>
    <property type="match status" value="1"/>
</dbReference>
<feature type="non-terminal residue" evidence="2">
    <location>
        <position position="223"/>
    </location>
</feature>
<dbReference type="Gene3D" id="3.40.50.2000">
    <property type="entry name" value="Glycogen Phosphorylase B"/>
    <property type="match status" value="1"/>
</dbReference>
<dbReference type="EMBL" id="LAZR01068799">
    <property type="protein sequence ID" value="KKK48961.1"/>
    <property type="molecule type" value="Genomic_DNA"/>
</dbReference>
<sequence length="223" mass="25493">MNILIISHFFPPHKGGVETASYNTAKQLVKFGHNIVILTSKNEKTSPKYQKMDGFLVYRFKSFYLPEIKGIPQISSFGVMPKAIFKITKIIRKHQIQIIHAEGRFFPITFIATLLNKLVFKRPIYITAQGRLSIGITGLIEFLFDIIITKFLYQKGDKIICVSNSLKKRLISINIDIKKLIVIPNGVDISVFNPYNSSTFLDKYLINKKNAKKVIFVGRLDPQ</sequence>
<feature type="domain" description="Glycosyltransferase subfamily 4-like N-terminal" evidence="1">
    <location>
        <begin position="15"/>
        <end position="190"/>
    </location>
</feature>
<accession>A0A0F8YLJ8</accession>
<protein>
    <recommendedName>
        <fullName evidence="1">Glycosyltransferase subfamily 4-like N-terminal domain-containing protein</fullName>
    </recommendedName>
</protein>
<dbReference type="AlphaFoldDB" id="A0A0F8YLJ8"/>
<evidence type="ECO:0000259" key="1">
    <source>
        <dbReference type="Pfam" id="PF13439"/>
    </source>
</evidence>
<dbReference type="SUPFAM" id="SSF53756">
    <property type="entry name" value="UDP-Glycosyltransferase/glycogen phosphorylase"/>
    <property type="match status" value="1"/>
</dbReference>
<name>A0A0F8YLJ8_9ZZZZ</name>
<gene>
    <name evidence="2" type="ORF">LCGC14_3139860</name>
</gene>
<organism evidence="2">
    <name type="scientific">marine sediment metagenome</name>
    <dbReference type="NCBI Taxonomy" id="412755"/>
    <lineage>
        <taxon>unclassified sequences</taxon>
        <taxon>metagenomes</taxon>
        <taxon>ecological metagenomes</taxon>
    </lineage>
</organism>
<dbReference type="InterPro" id="IPR028098">
    <property type="entry name" value="Glyco_trans_4-like_N"/>
</dbReference>
<reference evidence="2" key="1">
    <citation type="journal article" date="2015" name="Nature">
        <title>Complex archaea that bridge the gap between prokaryotes and eukaryotes.</title>
        <authorList>
            <person name="Spang A."/>
            <person name="Saw J.H."/>
            <person name="Jorgensen S.L."/>
            <person name="Zaremba-Niedzwiedzka K."/>
            <person name="Martijn J."/>
            <person name="Lind A.E."/>
            <person name="van Eijk R."/>
            <person name="Schleper C."/>
            <person name="Guy L."/>
            <person name="Ettema T.J."/>
        </authorList>
    </citation>
    <scope>NUCLEOTIDE SEQUENCE</scope>
</reference>
<comment type="caution">
    <text evidence="2">The sequence shown here is derived from an EMBL/GenBank/DDBJ whole genome shotgun (WGS) entry which is preliminary data.</text>
</comment>
<evidence type="ECO:0000313" key="2">
    <source>
        <dbReference type="EMBL" id="KKK48961.1"/>
    </source>
</evidence>
<dbReference type="PANTHER" id="PTHR45871:SF1">
    <property type="entry name" value="PHOSPHATIDYLINOSITOL N-ACETYLGLUCOSAMINYLTRANSFERASE SUBUNIT A"/>
    <property type="match status" value="1"/>
</dbReference>
<dbReference type="PANTHER" id="PTHR45871">
    <property type="entry name" value="N-ACETYLGLUCOSAMINYL-PHOSPHATIDYLINOSITOL BIOSYNTHETIC PROTEIN"/>
    <property type="match status" value="1"/>
</dbReference>
<dbReference type="Pfam" id="PF13439">
    <property type="entry name" value="Glyco_transf_4"/>
    <property type="match status" value="1"/>
</dbReference>